<feature type="non-terminal residue" evidence="7">
    <location>
        <position position="1"/>
    </location>
</feature>
<sequence>RPLEDLDSEDVVMSFWNPVDLFRQNIRQNIVQLFNIASYNESLFGKLLSHFRKYKKLLPKELRENLKLFYIIPNSVPESEILPPRILHASKIINPNQAALIASWIDHKDGSTYYLPKEIPYSFKLLLRGSRDGFSVEDFRKRCFNQGATVIIIKTKMQSTATPSTSSFQRQTRTGQIIIGGYNPESWLGTNKFVSSTESFIFSLCSDTKTQIVSRATTCRAISDDNDLNIGFGCGDLSIFKKSCRKNDYMYEILDRTEFTMNEIEVFQVVKKED</sequence>
<dbReference type="PANTHER" id="PTHR23354:SF130">
    <property type="entry name" value="RESTRICTION OF TELOMERE CAPPING PROTEIN 5"/>
    <property type="match status" value="1"/>
</dbReference>
<name>A0A9N9GNG0_9GLOM</name>
<dbReference type="Proteomes" id="UP000789405">
    <property type="component" value="Unassembled WGS sequence"/>
</dbReference>
<comment type="similarity">
    <text evidence="3">Belongs to the RTC5 family.</text>
</comment>
<comment type="subcellular location">
    <subcellularLocation>
        <location evidence="2">Cytoplasm</location>
    </subcellularLocation>
</comment>
<proteinExistence type="inferred from homology"/>
<gene>
    <name evidence="7" type="ORF">DERYTH_LOCUS8313</name>
</gene>
<evidence type="ECO:0000256" key="4">
    <source>
        <dbReference type="ARBA" id="ARBA00015163"/>
    </source>
</evidence>
<dbReference type="GO" id="GO:0006979">
    <property type="term" value="P:response to oxidative stress"/>
    <property type="evidence" value="ECO:0007669"/>
    <property type="project" value="TreeGrafter"/>
</dbReference>
<accession>A0A9N9GNG0</accession>
<organism evidence="7 8">
    <name type="scientific">Dentiscutata erythropus</name>
    <dbReference type="NCBI Taxonomy" id="1348616"/>
    <lineage>
        <taxon>Eukaryota</taxon>
        <taxon>Fungi</taxon>
        <taxon>Fungi incertae sedis</taxon>
        <taxon>Mucoromycota</taxon>
        <taxon>Glomeromycotina</taxon>
        <taxon>Glomeromycetes</taxon>
        <taxon>Diversisporales</taxon>
        <taxon>Gigasporaceae</taxon>
        <taxon>Dentiscutata</taxon>
    </lineage>
</organism>
<comment type="caution">
    <text evidence="7">The sequence shown here is derived from an EMBL/GenBank/DDBJ whole genome shotgun (WGS) entry which is preliminary data.</text>
</comment>
<reference evidence="7" key="1">
    <citation type="submission" date="2021-06" db="EMBL/GenBank/DDBJ databases">
        <authorList>
            <person name="Kallberg Y."/>
            <person name="Tangrot J."/>
            <person name="Rosling A."/>
        </authorList>
    </citation>
    <scope>NUCLEOTIDE SEQUENCE</scope>
    <source>
        <strain evidence="7">MA453B</strain>
    </source>
</reference>
<feature type="domain" description="TLDc" evidence="6">
    <location>
        <begin position="91"/>
        <end position="270"/>
    </location>
</feature>
<keyword evidence="8" id="KW-1185">Reference proteome</keyword>
<dbReference type="GO" id="GO:0005737">
    <property type="term" value="C:cytoplasm"/>
    <property type="evidence" value="ECO:0007669"/>
    <property type="project" value="UniProtKB-SubCell"/>
</dbReference>
<dbReference type="PROSITE" id="PS51886">
    <property type="entry name" value="TLDC"/>
    <property type="match status" value="1"/>
</dbReference>
<evidence type="ECO:0000313" key="8">
    <source>
        <dbReference type="Proteomes" id="UP000789405"/>
    </source>
</evidence>
<comment type="function">
    <text evidence="1">May be involved in a process influencing telomere capping.</text>
</comment>
<dbReference type="PANTHER" id="PTHR23354">
    <property type="entry name" value="NUCLEOLAR PROTEIN 7/ESTROGEN RECEPTOR COACTIVATOR-RELATED"/>
    <property type="match status" value="1"/>
</dbReference>
<dbReference type="GO" id="GO:0005634">
    <property type="term" value="C:nucleus"/>
    <property type="evidence" value="ECO:0007669"/>
    <property type="project" value="TreeGrafter"/>
</dbReference>
<evidence type="ECO:0000259" key="6">
    <source>
        <dbReference type="PROSITE" id="PS51886"/>
    </source>
</evidence>
<keyword evidence="5" id="KW-0963">Cytoplasm</keyword>
<protein>
    <recommendedName>
        <fullName evidence="4">Restriction of telomere capping protein 5</fullName>
    </recommendedName>
</protein>
<dbReference type="SMART" id="SM00584">
    <property type="entry name" value="TLDc"/>
    <property type="match status" value="1"/>
</dbReference>
<dbReference type="OrthoDB" id="636773at2759"/>
<evidence type="ECO:0000256" key="3">
    <source>
        <dbReference type="ARBA" id="ARBA00006731"/>
    </source>
</evidence>
<dbReference type="Pfam" id="PF07534">
    <property type="entry name" value="TLD"/>
    <property type="match status" value="1"/>
</dbReference>
<dbReference type="EMBL" id="CAJVPY010004268">
    <property type="protein sequence ID" value="CAG8614505.1"/>
    <property type="molecule type" value="Genomic_DNA"/>
</dbReference>
<dbReference type="AlphaFoldDB" id="A0A9N9GNG0"/>
<evidence type="ECO:0000256" key="2">
    <source>
        <dbReference type="ARBA" id="ARBA00004496"/>
    </source>
</evidence>
<dbReference type="InterPro" id="IPR006571">
    <property type="entry name" value="TLDc_dom"/>
</dbReference>
<evidence type="ECO:0000256" key="5">
    <source>
        <dbReference type="ARBA" id="ARBA00022490"/>
    </source>
</evidence>
<evidence type="ECO:0000313" key="7">
    <source>
        <dbReference type="EMBL" id="CAG8614505.1"/>
    </source>
</evidence>
<evidence type="ECO:0000256" key="1">
    <source>
        <dbReference type="ARBA" id="ARBA00002738"/>
    </source>
</evidence>